<sequence length="207" mass="24718">MKLKIFASFLLAIFIMSFTTINKVTKETKMENYTSLKQYIEKEELPIPLKKSLFLKNFDDFEEVAFFRKYNVKRKKLNKLLRPDVYLFNANGQMIDENALGGCYIDRTIFNERDYYTEIFNENKLITKGPDNQVCSLELIKDNLIDYEGNSIFPFKENKPCIIILWAKNKANVKYTKYLYYLNKQLINKSKTEVDIFYLNLDHYSYQ</sequence>
<protein>
    <submittedName>
        <fullName evidence="2">Uncharacterized protein</fullName>
    </submittedName>
</protein>
<reference evidence="3" key="1">
    <citation type="journal article" date="2019" name="Int. J. Syst. Evol. Microbiol.">
        <title>The Global Catalogue of Microorganisms (GCM) 10K type strain sequencing project: providing services to taxonomists for standard genome sequencing and annotation.</title>
        <authorList>
            <consortium name="The Broad Institute Genomics Platform"/>
            <consortium name="The Broad Institute Genome Sequencing Center for Infectious Disease"/>
            <person name="Wu L."/>
            <person name="Ma J."/>
        </authorList>
    </citation>
    <scope>NUCLEOTIDE SEQUENCE [LARGE SCALE GENOMIC DNA]</scope>
    <source>
        <strain evidence="3">KCTC 22671</strain>
    </source>
</reference>
<dbReference type="Proteomes" id="UP001597534">
    <property type="component" value="Unassembled WGS sequence"/>
</dbReference>
<dbReference type="EMBL" id="JBHUPC010000012">
    <property type="protein sequence ID" value="MFD2891355.1"/>
    <property type="molecule type" value="Genomic_DNA"/>
</dbReference>
<name>A0ABW5YLK1_9FLAO</name>
<evidence type="ECO:0000256" key="1">
    <source>
        <dbReference type="SAM" id="SignalP"/>
    </source>
</evidence>
<comment type="caution">
    <text evidence="2">The sequence shown here is derived from an EMBL/GenBank/DDBJ whole genome shotgun (WGS) entry which is preliminary data.</text>
</comment>
<dbReference type="RefSeq" id="WP_379810930.1">
    <property type="nucleotide sequence ID" value="NZ_JBHUPC010000012.1"/>
</dbReference>
<proteinExistence type="predicted"/>
<organism evidence="2 3">
    <name type="scientific">Flavobacterium chuncheonense</name>
    <dbReference type="NCBI Taxonomy" id="2026653"/>
    <lineage>
        <taxon>Bacteria</taxon>
        <taxon>Pseudomonadati</taxon>
        <taxon>Bacteroidota</taxon>
        <taxon>Flavobacteriia</taxon>
        <taxon>Flavobacteriales</taxon>
        <taxon>Flavobacteriaceae</taxon>
        <taxon>Flavobacterium</taxon>
    </lineage>
</organism>
<accession>A0ABW5YLK1</accession>
<feature type="signal peptide" evidence="1">
    <location>
        <begin position="1"/>
        <end position="22"/>
    </location>
</feature>
<feature type="chain" id="PRO_5045773163" evidence="1">
    <location>
        <begin position="23"/>
        <end position="207"/>
    </location>
</feature>
<evidence type="ECO:0000313" key="2">
    <source>
        <dbReference type="EMBL" id="MFD2891355.1"/>
    </source>
</evidence>
<keyword evidence="1" id="KW-0732">Signal</keyword>
<keyword evidence="3" id="KW-1185">Reference proteome</keyword>
<evidence type="ECO:0000313" key="3">
    <source>
        <dbReference type="Proteomes" id="UP001597534"/>
    </source>
</evidence>
<gene>
    <name evidence="2" type="ORF">ACFS5J_04935</name>
</gene>